<dbReference type="WBParaSite" id="HPLM_0001483601-mRNA-1">
    <property type="protein sequence ID" value="HPLM_0001483601-mRNA-1"/>
    <property type="gene ID" value="HPLM_0001483601"/>
</dbReference>
<dbReference type="CDD" id="cd05380">
    <property type="entry name" value="CAP_euk"/>
    <property type="match status" value="1"/>
</dbReference>
<dbReference type="Pfam" id="PF00188">
    <property type="entry name" value="CAP"/>
    <property type="match status" value="1"/>
</dbReference>
<evidence type="ECO:0000313" key="3">
    <source>
        <dbReference type="Proteomes" id="UP000268014"/>
    </source>
</evidence>
<name>A0A0N4WTC8_HAEPC</name>
<dbReference type="InterPro" id="IPR035940">
    <property type="entry name" value="CAP_sf"/>
</dbReference>
<dbReference type="PRINTS" id="PR00837">
    <property type="entry name" value="V5TPXLIKE"/>
</dbReference>
<sequence>MMLSTEINRICPTNPGMNDRIRTKALDMHNYRRSNLAQGKVRKIYGRFLPSAANMIRLRYDCELETSARMSVNRCTESPDTSLPGNIQENIHGIKKNAARYRVDAMDMAVKYWWSQVRKVDGIGMAVTYRAMHMQSTISYFTRMAWATTQFIGCAVSVRELCGDTWYVACHYRPGGNIVGDVVYEKGTPCSMCSMGFFCNPMDLCTAVTSFE</sequence>
<reference evidence="2 3" key="2">
    <citation type="submission" date="2018-11" db="EMBL/GenBank/DDBJ databases">
        <authorList>
            <consortium name="Pathogen Informatics"/>
        </authorList>
    </citation>
    <scope>NUCLEOTIDE SEQUENCE [LARGE SCALE GENOMIC DNA]</scope>
    <source>
        <strain evidence="2 3">MHpl1</strain>
    </source>
</reference>
<dbReference type="InterPro" id="IPR014044">
    <property type="entry name" value="CAP_dom"/>
</dbReference>
<evidence type="ECO:0000259" key="1">
    <source>
        <dbReference type="SMART" id="SM00198"/>
    </source>
</evidence>
<feature type="domain" description="SCP" evidence="1">
    <location>
        <begin position="20"/>
        <end position="180"/>
    </location>
</feature>
<dbReference type="InterPro" id="IPR018244">
    <property type="entry name" value="Allrgn_V5/Tpx1_CS"/>
</dbReference>
<dbReference type="STRING" id="6290.A0A0N4WTC8"/>
<dbReference type="EMBL" id="UZAF01018721">
    <property type="protein sequence ID" value="VDO54324.1"/>
    <property type="molecule type" value="Genomic_DNA"/>
</dbReference>
<dbReference type="PANTHER" id="PTHR10334">
    <property type="entry name" value="CYSTEINE-RICH SECRETORY PROTEIN-RELATED"/>
    <property type="match status" value="1"/>
</dbReference>
<organism evidence="4">
    <name type="scientific">Haemonchus placei</name>
    <name type="common">Barber's pole worm</name>
    <dbReference type="NCBI Taxonomy" id="6290"/>
    <lineage>
        <taxon>Eukaryota</taxon>
        <taxon>Metazoa</taxon>
        <taxon>Ecdysozoa</taxon>
        <taxon>Nematoda</taxon>
        <taxon>Chromadorea</taxon>
        <taxon>Rhabditida</taxon>
        <taxon>Rhabditina</taxon>
        <taxon>Rhabditomorpha</taxon>
        <taxon>Strongyloidea</taxon>
        <taxon>Trichostrongylidae</taxon>
        <taxon>Haemonchus</taxon>
    </lineage>
</organism>
<accession>A0A0N4WTC8</accession>
<proteinExistence type="predicted"/>
<dbReference type="OMA" id="AVARCTH"/>
<dbReference type="AlphaFoldDB" id="A0A0N4WTC8"/>
<dbReference type="OrthoDB" id="5820037at2759"/>
<dbReference type="Proteomes" id="UP000268014">
    <property type="component" value="Unassembled WGS sequence"/>
</dbReference>
<dbReference type="SUPFAM" id="SSF55797">
    <property type="entry name" value="PR-1-like"/>
    <property type="match status" value="1"/>
</dbReference>
<evidence type="ECO:0000313" key="2">
    <source>
        <dbReference type="EMBL" id="VDO54324.1"/>
    </source>
</evidence>
<dbReference type="PROSITE" id="PS01010">
    <property type="entry name" value="CRISP_2"/>
    <property type="match status" value="1"/>
</dbReference>
<gene>
    <name evidence="2" type="ORF">HPLM_LOCUS14828</name>
</gene>
<dbReference type="GO" id="GO:0005576">
    <property type="term" value="C:extracellular region"/>
    <property type="evidence" value="ECO:0007669"/>
    <property type="project" value="InterPro"/>
</dbReference>
<evidence type="ECO:0000313" key="4">
    <source>
        <dbReference type="WBParaSite" id="HPLM_0001483601-mRNA-1"/>
    </source>
</evidence>
<protein>
    <submittedName>
        <fullName evidence="4">SCP domain-containing protein</fullName>
    </submittedName>
</protein>
<keyword evidence="3" id="KW-1185">Reference proteome</keyword>
<dbReference type="InterPro" id="IPR001283">
    <property type="entry name" value="CRISP-related"/>
</dbReference>
<dbReference type="Gene3D" id="3.40.33.10">
    <property type="entry name" value="CAP"/>
    <property type="match status" value="1"/>
</dbReference>
<dbReference type="SMART" id="SM00198">
    <property type="entry name" value="SCP"/>
    <property type="match status" value="1"/>
</dbReference>
<reference evidence="4" key="1">
    <citation type="submission" date="2017-02" db="UniProtKB">
        <authorList>
            <consortium name="WormBaseParasite"/>
        </authorList>
    </citation>
    <scope>IDENTIFICATION</scope>
</reference>